<name>A0AAV5ATJ2_9AGAM</name>
<proteinExistence type="predicted"/>
<reference evidence="1" key="1">
    <citation type="submission" date="2021-10" db="EMBL/GenBank/DDBJ databases">
        <title>De novo Genome Assembly of Clathrus columnatus (Basidiomycota, Fungi) Using Illumina and Nanopore Sequence Data.</title>
        <authorList>
            <person name="Ogiso-Tanaka E."/>
            <person name="Itagaki H."/>
            <person name="Hosoya T."/>
            <person name="Hosaka K."/>
        </authorList>
    </citation>
    <scope>NUCLEOTIDE SEQUENCE</scope>
    <source>
        <strain evidence="1">MO-923</strain>
    </source>
</reference>
<evidence type="ECO:0000313" key="2">
    <source>
        <dbReference type="Proteomes" id="UP001050691"/>
    </source>
</evidence>
<dbReference type="Proteomes" id="UP001050691">
    <property type="component" value="Unassembled WGS sequence"/>
</dbReference>
<protein>
    <recommendedName>
        <fullName evidence="3">Alcohol acetyltransferase</fullName>
    </recommendedName>
</protein>
<accession>A0AAV5ATJ2</accession>
<keyword evidence="2" id="KW-1185">Reference proteome</keyword>
<dbReference type="EMBL" id="BPWL01000011">
    <property type="protein sequence ID" value="GJJ15958.1"/>
    <property type="molecule type" value="Genomic_DNA"/>
</dbReference>
<dbReference type="AlphaFoldDB" id="A0AAV5ATJ2"/>
<dbReference type="Gene3D" id="3.30.559.10">
    <property type="entry name" value="Chloramphenicol acetyltransferase-like domain"/>
    <property type="match status" value="1"/>
</dbReference>
<sequence>MSIGVSFKAHRTSREAVVNFVREAIGRFRFFSPIVACSKKIDQEQPLQQSYIYKPASNAEEVKAWTEATLTIQRGNGRDLRQCLAQKAEEALPYVHPNGHEQYFHSFLICHEEENVYSFTTNLAHGFVDGRPVINFLRFVMDTIVSPNKDKKIQELEWGSEWKSLPEFPATLARRNLNLQLQSSNDNNNHDLVWEQGWQELKQKIEKIFDRKKLGEALKPTRHEPTGKGPVARVIHQISPGSLDSIKSELKNLGYSMAHLIQATHILTVLQRNRPLKPESYVTLDATMIDTTRFFPPEYPGPLTASSRTGFVPLIIEAKEIDWDASIRDQLISIMKSVNKQFKDYLRYPQLTLINTIGPTKPDVAPMHPHTCIISYIGVIDLKLPATILNETGDVALEITNFLPMHRHAGGFQRPCVEIR</sequence>
<comment type="caution">
    <text evidence="1">The sequence shown here is derived from an EMBL/GenBank/DDBJ whole genome shotgun (WGS) entry which is preliminary data.</text>
</comment>
<organism evidence="1 2">
    <name type="scientific">Clathrus columnatus</name>
    <dbReference type="NCBI Taxonomy" id="1419009"/>
    <lineage>
        <taxon>Eukaryota</taxon>
        <taxon>Fungi</taxon>
        <taxon>Dikarya</taxon>
        <taxon>Basidiomycota</taxon>
        <taxon>Agaricomycotina</taxon>
        <taxon>Agaricomycetes</taxon>
        <taxon>Phallomycetidae</taxon>
        <taxon>Phallales</taxon>
        <taxon>Clathraceae</taxon>
        <taxon>Clathrus</taxon>
    </lineage>
</organism>
<evidence type="ECO:0008006" key="3">
    <source>
        <dbReference type="Google" id="ProtNLM"/>
    </source>
</evidence>
<dbReference type="InterPro" id="IPR023213">
    <property type="entry name" value="CAT-like_dom_sf"/>
</dbReference>
<gene>
    <name evidence="1" type="ORF">Clacol_010237</name>
</gene>
<dbReference type="Gene3D" id="3.30.559.30">
    <property type="entry name" value="Nonribosomal peptide synthetase, condensation domain"/>
    <property type="match status" value="1"/>
</dbReference>
<evidence type="ECO:0000313" key="1">
    <source>
        <dbReference type="EMBL" id="GJJ15958.1"/>
    </source>
</evidence>